<accession>A0ABD3TE89</accession>
<evidence type="ECO:0000313" key="3">
    <source>
        <dbReference type="EMBL" id="KAL3834926.1"/>
    </source>
</evidence>
<evidence type="ECO:0000313" key="4">
    <source>
        <dbReference type="Proteomes" id="UP001634393"/>
    </source>
</evidence>
<feature type="region of interest" description="Disordered" evidence="1">
    <location>
        <begin position="40"/>
        <end position="60"/>
    </location>
</feature>
<dbReference type="Proteomes" id="UP001634393">
    <property type="component" value="Unassembled WGS sequence"/>
</dbReference>
<dbReference type="PANTHER" id="PTHR39267">
    <property type="entry name" value="SURVIVAL MOTOR NEURON-LIKE PROTEIN 1"/>
    <property type="match status" value="1"/>
</dbReference>
<dbReference type="InterPro" id="IPR049481">
    <property type="entry name" value="SMN_G2-BD"/>
</dbReference>
<dbReference type="Pfam" id="PF20636">
    <property type="entry name" value="SMN_G2-BD"/>
    <property type="match status" value="1"/>
</dbReference>
<evidence type="ECO:0000259" key="2">
    <source>
        <dbReference type="Pfam" id="PF20636"/>
    </source>
</evidence>
<dbReference type="PANTHER" id="PTHR39267:SF1">
    <property type="entry name" value="SURVIVAL MOTOR NEURON PROTEIN"/>
    <property type="match status" value="1"/>
</dbReference>
<name>A0ABD3TE89_9LAMI</name>
<feature type="domain" description="Survival Motor Neuron Gemin2-binding" evidence="2">
    <location>
        <begin position="1"/>
        <end position="29"/>
    </location>
</feature>
<keyword evidence="4" id="KW-1185">Reference proteome</keyword>
<organism evidence="3 4">
    <name type="scientific">Penstemon smallii</name>
    <dbReference type="NCBI Taxonomy" id="265156"/>
    <lineage>
        <taxon>Eukaryota</taxon>
        <taxon>Viridiplantae</taxon>
        <taxon>Streptophyta</taxon>
        <taxon>Embryophyta</taxon>
        <taxon>Tracheophyta</taxon>
        <taxon>Spermatophyta</taxon>
        <taxon>Magnoliopsida</taxon>
        <taxon>eudicotyledons</taxon>
        <taxon>Gunneridae</taxon>
        <taxon>Pentapetalae</taxon>
        <taxon>asterids</taxon>
        <taxon>lamiids</taxon>
        <taxon>Lamiales</taxon>
        <taxon>Plantaginaceae</taxon>
        <taxon>Cheloneae</taxon>
        <taxon>Penstemon</taxon>
    </lineage>
</organism>
<dbReference type="CDD" id="cd22851">
    <property type="entry name" value="SMN_N"/>
    <property type="match status" value="1"/>
</dbReference>
<evidence type="ECO:0000256" key="1">
    <source>
        <dbReference type="SAM" id="MobiDB-lite"/>
    </source>
</evidence>
<sequence>MGKEGELWDDSALIKAFDSAISKYKVMHAVSVLTEENIPNSNAQENIPDNGSNEHVPNDNTVDAALDTAEKNGESTHVSQVLENHTTELDFSTKHMPSSSDVKSQNEVTWYSNDPEECNQLWNKYYELEDQRQKILQQLNQYSNWNYQNSVTSAFTPEEPQISITQPYDTVTCYCPYGCQNWVVPCNSLPASCSGGTCTDKCCTVISKGAEEDPDIVKTAMAAAERALSSLTKEASSIDISANGGKDKEVTQSTGSGTDLAMVLNAWYSAGLYTGKYLSEQSFEKRRHG</sequence>
<gene>
    <name evidence="3" type="ORF">ACJIZ3_009662</name>
</gene>
<proteinExistence type="predicted"/>
<protein>
    <recommendedName>
        <fullName evidence="2">Survival Motor Neuron Gemin2-binding domain-containing protein</fullName>
    </recommendedName>
</protein>
<comment type="caution">
    <text evidence="3">The sequence shown here is derived from an EMBL/GenBank/DDBJ whole genome shotgun (WGS) entry which is preliminary data.</text>
</comment>
<dbReference type="InterPro" id="IPR040424">
    <property type="entry name" value="Smn1"/>
</dbReference>
<reference evidence="3 4" key="1">
    <citation type="submission" date="2024-12" db="EMBL/GenBank/DDBJ databases">
        <title>The unique morphological basis and parallel evolutionary history of personate flowers in Penstemon.</title>
        <authorList>
            <person name="Depatie T.H."/>
            <person name="Wessinger C.A."/>
        </authorList>
    </citation>
    <scope>NUCLEOTIDE SEQUENCE [LARGE SCALE GENOMIC DNA]</scope>
    <source>
        <strain evidence="3">WTNN_2</strain>
        <tissue evidence="3">Leaf</tissue>
    </source>
</reference>
<dbReference type="AlphaFoldDB" id="A0ABD3TE89"/>
<dbReference type="EMBL" id="JBJXBP010000004">
    <property type="protein sequence ID" value="KAL3834926.1"/>
    <property type="molecule type" value="Genomic_DNA"/>
</dbReference>